<feature type="domain" description="Protein kinase" evidence="3">
    <location>
        <begin position="1"/>
        <end position="247"/>
    </location>
</feature>
<reference evidence="4" key="5">
    <citation type="submission" date="2025-09" db="UniProtKB">
        <authorList>
            <consortium name="Ensembl"/>
        </authorList>
    </citation>
    <scope>IDENTIFICATION</scope>
</reference>
<evidence type="ECO:0000256" key="2">
    <source>
        <dbReference type="SAM" id="MobiDB-lite"/>
    </source>
</evidence>
<dbReference type="Proteomes" id="UP000314986">
    <property type="component" value="Unassembled WGS sequence"/>
</dbReference>
<feature type="region of interest" description="Disordered" evidence="2">
    <location>
        <begin position="746"/>
        <end position="765"/>
    </location>
</feature>
<dbReference type="GO" id="GO:0004672">
    <property type="term" value="F:protein kinase activity"/>
    <property type="evidence" value="ECO:0007669"/>
    <property type="project" value="InterPro"/>
</dbReference>
<evidence type="ECO:0000259" key="3">
    <source>
        <dbReference type="PROSITE" id="PS50011"/>
    </source>
</evidence>
<dbReference type="InterPro" id="IPR011009">
    <property type="entry name" value="Kinase-like_dom_sf"/>
</dbReference>
<dbReference type="InterPro" id="IPR051177">
    <property type="entry name" value="CIK-Related_Protein"/>
</dbReference>
<comment type="similarity">
    <text evidence="1">Belongs to the protein kinase superfamily.</text>
</comment>
<name>A0A4W3JL95_CALMI</name>
<organism evidence="4 5">
    <name type="scientific">Callorhinchus milii</name>
    <name type="common">Ghost shark</name>
    <dbReference type="NCBI Taxonomy" id="7868"/>
    <lineage>
        <taxon>Eukaryota</taxon>
        <taxon>Metazoa</taxon>
        <taxon>Chordata</taxon>
        <taxon>Craniata</taxon>
        <taxon>Vertebrata</taxon>
        <taxon>Chondrichthyes</taxon>
        <taxon>Holocephali</taxon>
        <taxon>Chimaeriformes</taxon>
        <taxon>Callorhinchidae</taxon>
        <taxon>Callorhinchus</taxon>
    </lineage>
</organism>
<gene>
    <name evidence="4" type="primary">scyl3</name>
</gene>
<reference evidence="4" key="4">
    <citation type="submission" date="2025-08" db="UniProtKB">
        <authorList>
            <consortium name="Ensembl"/>
        </authorList>
    </citation>
    <scope>IDENTIFICATION</scope>
</reference>
<sequence length="765" mass="84493">MGSESSAVRSCRLEEPPLTLPAGLSVYPAVLEGEKRASVFVYQRGNEDAVNKAAKHLKTLRHPCLLRFLSCTVEVDGIHLVTERVQPLEMVLDDVSADEMCAGIFDILQALLFLHDRGKLSHNNVCISSVFVSEDGHWKLGGMETMCQFSQATPEFLSSIKLLREQSGISPEEQSAGFQILPEEHGHARDAYSFGIMVGKLLPLLNDVGKVAEHLLADFQETLNVTLLNPNPTERPSLQSLLPHMFFRNDFLEVVNFLKSLTLKTEEEKNEFFKFLLDRLQTLPEDLMASRLVPQLLNPLVFAEPVAVKSFLPHLLQPKKDSSGDCQFSCLLSPDVFREHVSPVLLKLYSVREEHVRMVLLSHLNTYVDLFTLEDLQDIILPQVLLGLRDTNKALVSATLCGLAVLVPLLGADVVVGGERAKIFKRTTPNFTKSTEITPEGSPVHVGSGHESHSSLSPNKHLLKLFPKNSLPGKKPSDTREKYGAKYIQNQQPVGFETLTKTVVQCAEAMTSVSMNGFAGGVSVQSSAMTSVAGEEWPDWSESEQNEINTGLQPEHEGGRIIAHVQSEEAIANDEPWDDIEAKSDPKKIKAEQTISPQNPDLSIPRNKVQSKGMKLTWAPKSCSEVSYNSLRKDAWQQQNSTVGDSERTSPIAQKRAIKKVPLSQGLGEEFTISVKKKPERDPELDLFADMMPDIKLSSVGFLLPTQRTEPVDSAKVTESANPPLADAGGSQQFVLTSKFAAAADTTEAETEGWGDDLNWEDNTW</sequence>
<dbReference type="PROSITE" id="PS50011">
    <property type="entry name" value="PROTEIN_KINASE_DOM"/>
    <property type="match status" value="1"/>
</dbReference>
<evidence type="ECO:0000313" key="4">
    <source>
        <dbReference type="Ensembl" id="ENSCMIP00000040146.1"/>
    </source>
</evidence>
<accession>A0A4W3JL95</accession>
<dbReference type="InterPro" id="IPR016024">
    <property type="entry name" value="ARM-type_fold"/>
</dbReference>
<dbReference type="GO" id="GO:0005524">
    <property type="term" value="F:ATP binding"/>
    <property type="evidence" value="ECO:0007669"/>
    <property type="project" value="InterPro"/>
</dbReference>
<dbReference type="InterPro" id="IPR011989">
    <property type="entry name" value="ARM-like"/>
</dbReference>
<dbReference type="AlphaFoldDB" id="A0A4W3JL95"/>
<evidence type="ECO:0000256" key="1">
    <source>
        <dbReference type="ARBA" id="ARBA00038349"/>
    </source>
</evidence>
<dbReference type="Gene3D" id="1.25.10.10">
    <property type="entry name" value="Leucine-rich Repeat Variant"/>
    <property type="match status" value="1"/>
</dbReference>
<dbReference type="STRING" id="7868.ENSCMIP00000040146"/>
<dbReference type="SUPFAM" id="SSF48371">
    <property type="entry name" value="ARM repeat"/>
    <property type="match status" value="1"/>
</dbReference>
<feature type="compositionally biased region" description="Acidic residues" evidence="2">
    <location>
        <begin position="747"/>
        <end position="765"/>
    </location>
</feature>
<dbReference type="OMA" id="HDPELDW"/>
<protein>
    <submittedName>
        <fullName evidence="4">SCY1-like, kinase-like 3</fullName>
    </submittedName>
</protein>
<dbReference type="Gene3D" id="3.30.200.20">
    <property type="entry name" value="Phosphorylase Kinase, domain 1"/>
    <property type="match status" value="1"/>
</dbReference>
<keyword evidence="5" id="KW-1185">Reference proteome</keyword>
<proteinExistence type="inferred from homology"/>
<dbReference type="GeneTree" id="ENSGT00930000151043"/>
<evidence type="ECO:0000313" key="5">
    <source>
        <dbReference type="Proteomes" id="UP000314986"/>
    </source>
</evidence>
<reference evidence="5" key="1">
    <citation type="journal article" date="2006" name="Science">
        <title>Ancient noncoding elements conserved in the human genome.</title>
        <authorList>
            <person name="Venkatesh B."/>
            <person name="Kirkness E.F."/>
            <person name="Loh Y.H."/>
            <person name="Halpern A.L."/>
            <person name="Lee A.P."/>
            <person name="Johnson J."/>
            <person name="Dandona N."/>
            <person name="Viswanathan L.D."/>
            <person name="Tay A."/>
            <person name="Venter J.C."/>
            <person name="Strausberg R.L."/>
            <person name="Brenner S."/>
        </authorList>
    </citation>
    <scope>NUCLEOTIDE SEQUENCE [LARGE SCALE GENOMIC DNA]</scope>
</reference>
<reference evidence="5" key="2">
    <citation type="journal article" date="2007" name="PLoS Biol.">
        <title>Survey sequencing and comparative analysis of the elephant shark (Callorhinchus milii) genome.</title>
        <authorList>
            <person name="Venkatesh B."/>
            <person name="Kirkness E.F."/>
            <person name="Loh Y.H."/>
            <person name="Halpern A.L."/>
            <person name="Lee A.P."/>
            <person name="Johnson J."/>
            <person name="Dandona N."/>
            <person name="Viswanathan L.D."/>
            <person name="Tay A."/>
            <person name="Venter J.C."/>
            <person name="Strausberg R.L."/>
            <person name="Brenner S."/>
        </authorList>
    </citation>
    <scope>NUCLEOTIDE SEQUENCE [LARGE SCALE GENOMIC DNA]</scope>
</reference>
<dbReference type="Gene3D" id="1.10.510.10">
    <property type="entry name" value="Transferase(Phosphotransferase) domain 1"/>
    <property type="match status" value="1"/>
</dbReference>
<dbReference type="SUPFAM" id="SSF56112">
    <property type="entry name" value="Protein kinase-like (PK-like)"/>
    <property type="match status" value="1"/>
</dbReference>
<dbReference type="PANTHER" id="PTHR12984:SF15">
    <property type="entry name" value="PROTEIN-ASSOCIATING WITH THE CARBOXYL-TERMINAL DOMAIN OF EZRIN"/>
    <property type="match status" value="1"/>
</dbReference>
<dbReference type="PANTHER" id="PTHR12984">
    <property type="entry name" value="SCY1-RELATED S/T PROTEIN KINASE-LIKE"/>
    <property type="match status" value="1"/>
</dbReference>
<reference evidence="5" key="3">
    <citation type="journal article" date="2014" name="Nature">
        <title>Elephant shark genome provides unique insights into gnathostome evolution.</title>
        <authorList>
            <consortium name="International Elephant Shark Genome Sequencing Consortium"/>
            <person name="Venkatesh B."/>
            <person name="Lee A.P."/>
            <person name="Ravi V."/>
            <person name="Maurya A.K."/>
            <person name="Lian M.M."/>
            <person name="Swann J.B."/>
            <person name="Ohta Y."/>
            <person name="Flajnik M.F."/>
            <person name="Sutoh Y."/>
            <person name="Kasahara M."/>
            <person name="Hoon S."/>
            <person name="Gangu V."/>
            <person name="Roy S.W."/>
            <person name="Irimia M."/>
            <person name="Korzh V."/>
            <person name="Kondrychyn I."/>
            <person name="Lim Z.W."/>
            <person name="Tay B.H."/>
            <person name="Tohari S."/>
            <person name="Kong K.W."/>
            <person name="Ho S."/>
            <person name="Lorente-Galdos B."/>
            <person name="Quilez J."/>
            <person name="Marques-Bonet T."/>
            <person name="Raney B.J."/>
            <person name="Ingham P.W."/>
            <person name="Tay A."/>
            <person name="Hillier L.W."/>
            <person name="Minx P."/>
            <person name="Boehm T."/>
            <person name="Wilson R.K."/>
            <person name="Brenner S."/>
            <person name="Warren W.C."/>
        </authorList>
    </citation>
    <scope>NUCLEOTIDE SEQUENCE [LARGE SCALE GENOMIC DNA]</scope>
</reference>
<dbReference type="InParanoid" id="A0A4W3JL95"/>
<dbReference type="InterPro" id="IPR000719">
    <property type="entry name" value="Prot_kinase_dom"/>
</dbReference>
<dbReference type="Ensembl" id="ENSCMIT00000040718.1">
    <property type="protein sequence ID" value="ENSCMIP00000040146.1"/>
    <property type="gene ID" value="ENSCMIG00000016774.1"/>
</dbReference>
<feature type="region of interest" description="Disordered" evidence="2">
    <location>
        <begin position="438"/>
        <end position="458"/>
    </location>
</feature>